<dbReference type="Gene3D" id="3.30.50.10">
    <property type="entry name" value="Erythroid Transcription Factor GATA-1, subunit A"/>
    <property type="match status" value="1"/>
</dbReference>
<feature type="domain" description="Nuclear receptor" evidence="13">
    <location>
        <begin position="66"/>
        <end position="141"/>
    </location>
</feature>
<name>A0AAV5VCW6_9BILA</name>
<keyword evidence="6 11" id="KW-0805">Transcription regulation</keyword>
<dbReference type="PROSITE" id="PS51843">
    <property type="entry name" value="NR_LBD"/>
    <property type="match status" value="1"/>
</dbReference>
<dbReference type="AlphaFoldDB" id="A0AAV5VCW6"/>
<dbReference type="SUPFAM" id="SSF48508">
    <property type="entry name" value="Nuclear receptor ligand-binding domain"/>
    <property type="match status" value="1"/>
</dbReference>
<dbReference type="PANTHER" id="PTHR46397">
    <property type="entry name" value="NUCLEAR HORMONE RECEPTOR FAMILY-RELATED"/>
    <property type="match status" value="1"/>
</dbReference>
<dbReference type="InterPro" id="IPR000536">
    <property type="entry name" value="Nucl_hrmn_rcpt_lig-bd"/>
</dbReference>
<evidence type="ECO:0000256" key="5">
    <source>
        <dbReference type="ARBA" id="ARBA00022833"/>
    </source>
</evidence>
<protein>
    <recommendedName>
        <fullName evidence="17">Nuclear receptor</fullName>
    </recommendedName>
</protein>
<reference evidence="15" key="1">
    <citation type="submission" date="2023-10" db="EMBL/GenBank/DDBJ databases">
        <title>Genome assembly of Pristionchus species.</title>
        <authorList>
            <person name="Yoshida K."/>
            <person name="Sommer R.J."/>
        </authorList>
    </citation>
    <scope>NUCLEOTIDE SEQUENCE</scope>
    <source>
        <strain evidence="15">RS5133</strain>
    </source>
</reference>
<comment type="similarity">
    <text evidence="2 11">Belongs to the nuclear hormone receptor family.</text>
</comment>
<evidence type="ECO:0000256" key="10">
    <source>
        <dbReference type="ARBA" id="ARBA00023242"/>
    </source>
</evidence>
<feature type="non-terminal residue" evidence="15">
    <location>
        <position position="1"/>
    </location>
</feature>
<evidence type="ECO:0000259" key="13">
    <source>
        <dbReference type="PROSITE" id="PS51030"/>
    </source>
</evidence>
<dbReference type="GO" id="GO:0003700">
    <property type="term" value="F:DNA-binding transcription factor activity"/>
    <property type="evidence" value="ECO:0007669"/>
    <property type="project" value="InterPro"/>
</dbReference>
<evidence type="ECO:0000256" key="9">
    <source>
        <dbReference type="ARBA" id="ARBA00023170"/>
    </source>
</evidence>
<evidence type="ECO:0000313" key="16">
    <source>
        <dbReference type="Proteomes" id="UP001432322"/>
    </source>
</evidence>
<dbReference type="SMART" id="SM00399">
    <property type="entry name" value="ZnF_C4"/>
    <property type="match status" value="1"/>
</dbReference>
<evidence type="ECO:0000313" key="15">
    <source>
        <dbReference type="EMBL" id="GMT17118.1"/>
    </source>
</evidence>
<evidence type="ECO:0000259" key="14">
    <source>
        <dbReference type="PROSITE" id="PS51843"/>
    </source>
</evidence>
<keyword evidence="5 11" id="KW-0862">Zinc</keyword>
<dbReference type="GO" id="GO:0008270">
    <property type="term" value="F:zinc ion binding"/>
    <property type="evidence" value="ECO:0007669"/>
    <property type="project" value="UniProtKB-KW"/>
</dbReference>
<keyword evidence="16" id="KW-1185">Reference proteome</keyword>
<dbReference type="InterPro" id="IPR013088">
    <property type="entry name" value="Znf_NHR/GATA"/>
</dbReference>
<keyword evidence="8 11" id="KW-0804">Transcription</keyword>
<dbReference type="InterPro" id="IPR035500">
    <property type="entry name" value="NHR-like_dom_sf"/>
</dbReference>
<evidence type="ECO:0000256" key="3">
    <source>
        <dbReference type="ARBA" id="ARBA00022723"/>
    </source>
</evidence>
<evidence type="ECO:0000256" key="4">
    <source>
        <dbReference type="ARBA" id="ARBA00022771"/>
    </source>
</evidence>
<dbReference type="Pfam" id="PF00105">
    <property type="entry name" value="zf-C4"/>
    <property type="match status" value="1"/>
</dbReference>
<dbReference type="Proteomes" id="UP001432322">
    <property type="component" value="Unassembled WGS sequence"/>
</dbReference>
<keyword evidence="4 11" id="KW-0863">Zinc-finger</keyword>
<feature type="domain" description="NR LBD" evidence="14">
    <location>
        <begin position="234"/>
        <end position="505"/>
    </location>
</feature>
<evidence type="ECO:0008006" key="17">
    <source>
        <dbReference type="Google" id="ProtNLM"/>
    </source>
</evidence>
<gene>
    <name evidence="15" type="ORF">PFISCL1PPCAC_8415</name>
</gene>
<evidence type="ECO:0000256" key="6">
    <source>
        <dbReference type="ARBA" id="ARBA00023015"/>
    </source>
</evidence>
<keyword evidence="9 11" id="KW-0675">Receptor</keyword>
<dbReference type="SMART" id="SM00430">
    <property type="entry name" value="HOLI"/>
    <property type="match status" value="1"/>
</dbReference>
<dbReference type="InterPro" id="IPR001628">
    <property type="entry name" value="Znf_hrmn_rcpt"/>
</dbReference>
<dbReference type="InterPro" id="IPR049636">
    <property type="entry name" value="HNF4-like_DBD"/>
</dbReference>
<dbReference type="Gene3D" id="1.10.565.10">
    <property type="entry name" value="Retinoid X Receptor"/>
    <property type="match status" value="1"/>
</dbReference>
<evidence type="ECO:0000256" key="12">
    <source>
        <dbReference type="SAM" id="MobiDB-lite"/>
    </source>
</evidence>
<organism evidence="15 16">
    <name type="scientific">Pristionchus fissidentatus</name>
    <dbReference type="NCBI Taxonomy" id="1538716"/>
    <lineage>
        <taxon>Eukaryota</taxon>
        <taxon>Metazoa</taxon>
        <taxon>Ecdysozoa</taxon>
        <taxon>Nematoda</taxon>
        <taxon>Chromadorea</taxon>
        <taxon>Rhabditida</taxon>
        <taxon>Rhabditina</taxon>
        <taxon>Diplogasteromorpha</taxon>
        <taxon>Diplogasteroidea</taxon>
        <taxon>Neodiplogasteridae</taxon>
        <taxon>Pristionchus</taxon>
    </lineage>
</organism>
<dbReference type="Pfam" id="PF00104">
    <property type="entry name" value="Hormone_recep"/>
    <property type="match status" value="1"/>
</dbReference>
<dbReference type="GO" id="GO:0005634">
    <property type="term" value="C:nucleus"/>
    <property type="evidence" value="ECO:0007669"/>
    <property type="project" value="UniProtKB-SubCell"/>
</dbReference>
<comment type="subcellular location">
    <subcellularLocation>
        <location evidence="1 11">Nucleus</location>
    </subcellularLocation>
</comment>
<comment type="caution">
    <text evidence="15">The sequence shown here is derived from an EMBL/GenBank/DDBJ whole genome shotgun (WGS) entry which is preliminary data.</text>
</comment>
<evidence type="ECO:0000256" key="1">
    <source>
        <dbReference type="ARBA" id="ARBA00004123"/>
    </source>
</evidence>
<evidence type="ECO:0000256" key="11">
    <source>
        <dbReference type="RuleBase" id="RU004334"/>
    </source>
</evidence>
<keyword evidence="3 11" id="KW-0479">Metal-binding</keyword>
<dbReference type="PRINTS" id="PR00047">
    <property type="entry name" value="STROIDFINGER"/>
</dbReference>
<dbReference type="PANTHER" id="PTHR46397:SF5">
    <property type="entry name" value="NUCLEAR HORMONE RECEPTOR FAMILY MEMBER NHR-20"/>
    <property type="match status" value="1"/>
</dbReference>
<feature type="region of interest" description="Disordered" evidence="12">
    <location>
        <begin position="203"/>
        <end position="228"/>
    </location>
</feature>
<keyword evidence="7 11" id="KW-0238">DNA-binding</keyword>
<evidence type="ECO:0000256" key="2">
    <source>
        <dbReference type="ARBA" id="ARBA00005993"/>
    </source>
</evidence>
<dbReference type="CDD" id="cd06960">
    <property type="entry name" value="NR_DBD_HNF4A"/>
    <property type="match status" value="1"/>
</dbReference>
<dbReference type="EMBL" id="BTSY01000003">
    <property type="protein sequence ID" value="GMT17118.1"/>
    <property type="molecule type" value="Genomic_DNA"/>
</dbReference>
<dbReference type="PROSITE" id="PS00031">
    <property type="entry name" value="NUCLEAR_REC_DBD_1"/>
    <property type="match status" value="1"/>
</dbReference>
<proteinExistence type="inferred from homology"/>
<evidence type="ECO:0000256" key="7">
    <source>
        <dbReference type="ARBA" id="ARBA00023125"/>
    </source>
</evidence>
<dbReference type="SUPFAM" id="SSF57716">
    <property type="entry name" value="Glucocorticoid receptor-like (DNA-binding domain)"/>
    <property type="match status" value="1"/>
</dbReference>
<sequence>YLCPPSLPSLVSLQSYLAQRFIVDYAMTEIFYDTADYEEEGKYIPPTTSGTSPPPWLANYEENAPIKICSICDAPSNGFHFNAPSCSACAAFFRRTVTLDRKFACAQAHNCRVNFSMRVICRACRYTKCITNGMERKAVQPRRDCNVGRRKINFTAFKGYALQTGHNQPRNHQIPSSAPSNIITNAMNRTEIEDPILQQQPHYASSYASSTGATDTSDPAMSPIPSSAFSTNGGSFDILEELLKEERRYNDRRRVLFSASHTVAAMIAHESPNDIPFTNSDLFELTFLGIQKDSRSMILLVHEWIKALPGYNQLASIHDKKAFLCRALLYQSILDPCYVTVQLGLPDRFIMFNGGYVGIAEDSTVGWGDERGFIKGDLKKSLYRPLLTRVMAQIVGPMAEIQLSFTEFVAFKALVSWKSTCVADFSPTAKECMQVQIDALFTCLHNHYRSIGFDEEKIAERTGAVILLMCSIVDVGLEILESHQKIQLFDLWELDSLLLQLLSRGLTPAKPIVNRSSSRKSSRST</sequence>
<dbReference type="PROSITE" id="PS51030">
    <property type="entry name" value="NUCLEAR_REC_DBD_2"/>
    <property type="match status" value="1"/>
</dbReference>
<dbReference type="GO" id="GO:0000978">
    <property type="term" value="F:RNA polymerase II cis-regulatory region sequence-specific DNA binding"/>
    <property type="evidence" value="ECO:0007669"/>
    <property type="project" value="InterPro"/>
</dbReference>
<evidence type="ECO:0000256" key="8">
    <source>
        <dbReference type="ARBA" id="ARBA00023163"/>
    </source>
</evidence>
<keyword evidence="10 11" id="KW-0539">Nucleus</keyword>
<feature type="compositionally biased region" description="Low complexity" evidence="12">
    <location>
        <begin position="203"/>
        <end position="218"/>
    </location>
</feature>
<accession>A0AAV5VCW6</accession>